<comment type="caution">
    <text evidence="1">The sequence shown here is derived from an EMBL/GenBank/DDBJ whole genome shotgun (WGS) entry which is preliminary data.</text>
</comment>
<gene>
    <name evidence="1" type="ORF">BV22DRAFT_773236</name>
</gene>
<protein>
    <submittedName>
        <fullName evidence="1">Oxalate decarboxylase/oxidase</fullName>
    </submittedName>
</protein>
<keyword evidence="2" id="KW-1185">Reference proteome</keyword>
<dbReference type="EMBL" id="MU266556">
    <property type="protein sequence ID" value="KAH7920848.1"/>
    <property type="molecule type" value="Genomic_DNA"/>
</dbReference>
<dbReference type="Proteomes" id="UP000790709">
    <property type="component" value="Unassembled WGS sequence"/>
</dbReference>
<reference evidence="1" key="1">
    <citation type="journal article" date="2021" name="New Phytol.">
        <title>Evolutionary innovations through gain and loss of genes in the ectomycorrhizal Boletales.</title>
        <authorList>
            <person name="Wu G."/>
            <person name="Miyauchi S."/>
            <person name="Morin E."/>
            <person name="Kuo A."/>
            <person name="Drula E."/>
            <person name="Varga T."/>
            <person name="Kohler A."/>
            <person name="Feng B."/>
            <person name="Cao Y."/>
            <person name="Lipzen A."/>
            <person name="Daum C."/>
            <person name="Hundley H."/>
            <person name="Pangilinan J."/>
            <person name="Johnson J."/>
            <person name="Barry K."/>
            <person name="LaButti K."/>
            <person name="Ng V."/>
            <person name="Ahrendt S."/>
            <person name="Min B."/>
            <person name="Choi I.G."/>
            <person name="Park H."/>
            <person name="Plett J.M."/>
            <person name="Magnuson J."/>
            <person name="Spatafora J.W."/>
            <person name="Nagy L.G."/>
            <person name="Henrissat B."/>
            <person name="Grigoriev I.V."/>
            <person name="Yang Z.L."/>
            <person name="Xu J."/>
            <person name="Martin F.M."/>
        </authorList>
    </citation>
    <scope>NUCLEOTIDE SEQUENCE</scope>
    <source>
        <strain evidence="1">KUC20120723A-06</strain>
    </source>
</reference>
<evidence type="ECO:0000313" key="2">
    <source>
        <dbReference type="Proteomes" id="UP000790709"/>
    </source>
</evidence>
<organism evidence="1 2">
    <name type="scientific">Leucogyrophana mollusca</name>
    <dbReference type="NCBI Taxonomy" id="85980"/>
    <lineage>
        <taxon>Eukaryota</taxon>
        <taxon>Fungi</taxon>
        <taxon>Dikarya</taxon>
        <taxon>Basidiomycota</taxon>
        <taxon>Agaricomycotina</taxon>
        <taxon>Agaricomycetes</taxon>
        <taxon>Agaricomycetidae</taxon>
        <taxon>Boletales</taxon>
        <taxon>Boletales incertae sedis</taxon>
        <taxon>Leucogyrophana</taxon>
    </lineage>
</organism>
<evidence type="ECO:0000313" key="1">
    <source>
        <dbReference type="EMBL" id="KAH7920848.1"/>
    </source>
</evidence>
<name>A0ACB8B7I8_9AGAM</name>
<proteinExistence type="predicted"/>
<accession>A0ACB8B7I8</accession>
<sequence length="391" mass="43527">MAPSRVPEPRRGDLGSDIIGPPNPDREKQAPSLVSPPPTDHGTLPSLKWSFADSHTRIEEGGWARQTTVRELPSSTELAGVNMRLEEGAIRELHWHREAEWAYMLEGKCRFTVLDGEGGAYEADLEKGDVWYAPRGRPHSIQGVGQGGCEFMLIFDDGNFSEDETFLLSDWLAHTPKEVVAKNFGIDSSVFDALSKTEKYIFRGAIPNTAFPGIPSDVPKSKHRFTHKLMAQPPLKTAGGDVRIVDTTNFPVSTTVSAAHVTISPHGLRELHWHPNADEWSFFIRGRARVTVFAGSGMARTFDYQAGDVGIVPRSLGHYVENVGDEEVEMLEVFRAPKFEDFSLEEWLRGSPGQMVLEHLNLQDSEQGRKFMEALHKGKGKQPVKSEKSKL</sequence>